<keyword evidence="5" id="KW-1185">Reference proteome</keyword>
<feature type="transmembrane region" description="Helical" evidence="2">
    <location>
        <begin position="15"/>
        <end position="32"/>
    </location>
</feature>
<dbReference type="STRING" id="946677.SAMN05444484_1011115"/>
<reference evidence="5" key="1">
    <citation type="submission" date="2016-11" db="EMBL/GenBank/DDBJ databases">
        <authorList>
            <person name="Varghese N."/>
            <person name="Submissions S."/>
        </authorList>
    </citation>
    <scope>NUCLEOTIDE SEQUENCE [LARGE SCALE GENOMIC DNA]</scope>
    <source>
        <strain evidence="5">DSM 24724</strain>
    </source>
</reference>
<dbReference type="Pfam" id="PF18962">
    <property type="entry name" value="Por_Secre_tail"/>
    <property type="match status" value="1"/>
</dbReference>
<name>A0A1M6ZQA0_9FLAO</name>
<dbReference type="Gene3D" id="2.60.40.1080">
    <property type="match status" value="2"/>
</dbReference>
<dbReference type="InterPro" id="IPR008964">
    <property type="entry name" value="Invasin/intimin_cell_adhesion"/>
</dbReference>
<dbReference type="RefSeq" id="WP_068841087.1">
    <property type="nucleotide sequence ID" value="NZ_FRBT01000001.1"/>
</dbReference>
<dbReference type="InterPro" id="IPR033801">
    <property type="entry name" value="CBM6-CBM35-CBM36-like_1"/>
</dbReference>
<protein>
    <submittedName>
        <fullName evidence="4">Por secretion system C-terminal sorting domain-containing protein</fullName>
    </submittedName>
</protein>
<gene>
    <name evidence="4" type="ORF">SAMN05444484_1011115</name>
</gene>
<accession>A0A1M6ZQA0</accession>
<dbReference type="Proteomes" id="UP000184028">
    <property type="component" value="Unassembled WGS sequence"/>
</dbReference>
<dbReference type="InterPro" id="IPR055149">
    <property type="entry name" value="Agl_cat_D2"/>
</dbReference>
<dbReference type="SUPFAM" id="SSF49373">
    <property type="entry name" value="Invasin/intimin cell-adhesion fragments"/>
    <property type="match status" value="2"/>
</dbReference>
<keyword evidence="2" id="KW-1133">Transmembrane helix</keyword>
<dbReference type="InterPro" id="IPR012334">
    <property type="entry name" value="Pectin_lyas_fold"/>
</dbReference>
<dbReference type="CDD" id="cd23432">
    <property type="entry name" value="beta-trefoil_Ricin_EndoBetaGal-like"/>
    <property type="match status" value="1"/>
</dbReference>
<dbReference type="InterPro" id="IPR011050">
    <property type="entry name" value="Pectin_lyase_fold/virulence"/>
</dbReference>
<dbReference type="Pfam" id="PF02368">
    <property type="entry name" value="Big_2"/>
    <property type="match status" value="2"/>
</dbReference>
<dbReference type="InterPro" id="IPR026444">
    <property type="entry name" value="Secre_tail"/>
</dbReference>
<dbReference type="AlphaFoldDB" id="A0A1M6ZQA0"/>
<dbReference type="InterPro" id="IPR035992">
    <property type="entry name" value="Ricin_B-like_lectins"/>
</dbReference>
<dbReference type="Gene3D" id="2.80.10.50">
    <property type="match status" value="1"/>
</dbReference>
<keyword evidence="1" id="KW-0732">Signal</keyword>
<dbReference type="SMART" id="SM00635">
    <property type="entry name" value="BID_2"/>
    <property type="match status" value="2"/>
</dbReference>
<organism evidence="4 5">
    <name type="scientific">Flavobacterium chilense</name>
    <dbReference type="NCBI Taxonomy" id="946677"/>
    <lineage>
        <taxon>Bacteria</taxon>
        <taxon>Pseudomonadati</taxon>
        <taxon>Bacteroidota</taxon>
        <taxon>Flavobacteriia</taxon>
        <taxon>Flavobacteriales</taxon>
        <taxon>Flavobacteriaceae</taxon>
        <taxon>Flavobacterium</taxon>
    </lineage>
</organism>
<dbReference type="SUPFAM" id="SSF51126">
    <property type="entry name" value="Pectin lyase-like"/>
    <property type="match status" value="1"/>
</dbReference>
<dbReference type="Pfam" id="PF22816">
    <property type="entry name" value="CatAgl_D2"/>
    <property type="match status" value="1"/>
</dbReference>
<evidence type="ECO:0000256" key="2">
    <source>
        <dbReference type="SAM" id="Phobius"/>
    </source>
</evidence>
<dbReference type="Pfam" id="PF22815">
    <property type="entry name" value="CatAgl_D1"/>
    <property type="match status" value="1"/>
</dbReference>
<evidence type="ECO:0000313" key="4">
    <source>
        <dbReference type="EMBL" id="SHL32559.1"/>
    </source>
</evidence>
<dbReference type="NCBIfam" id="TIGR04183">
    <property type="entry name" value="Por_Secre_tail"/>
    <property type="match status" value="1"/>
</dbReference>
<feature type="domain" description="BIG2" evidence="3">
    <location>
        <begin position="588"/>
        <end position="665"/>
    </location>
</feature>
<sequence length="983" mass="104990">MNEQLHVIFFKRAKYFHIIWIFFVLLTSNLYAQRGYYDAPYKRYEANLGQLSNGATVTSKSYIQAYLQSEASDQQCVNMSATNATVQWTLSEAADGLVIRYSVPDGQTGTLGVYNGSTKITTLTLTSTWSWEYLWSNGNPNNTGITNQNPRMRFDEVRYKLPSKIAASGTLRLVRETGNIHLDFAEMEPVSAIVTAPAGSVTYTGNGSDLQTFIDANGGKKIFVPAGVFNVNRELYFGSANTSLIGAGIWYTQINFTNTSSGNGGLRANASNISFSDLYLTTNSASRSNSYKAINGVFTSGSTIKNIWAEHFECGAWIAQYNVGGPAIADGFTLSNCRFRNNYADGINLCKGTANAIVEHCNFRNNGDDDQAIWSADGLECVNNTFRYNTSENCWRACGLAIYGGKNNKAYNLIIKDNLEAGIRVSNNFPGAPFNNDGMHEIHDITVSTCGTFNDTYNNPVAAVDIFSATNAGSQVKNVQLYNIDILDSRNDAISISKRSGDGIYNLSFKDITVNGTGKEFPNNNALNRNWGRGYFVLIAGSPAGNGTYCNMNYSNRGGNAASNEETSAIGTFSWTAASNCSGTPIVAVTGVTVSPTTATLGVGATQQLTPTVAPANATNKTVSYSSNNSGVATVNASGLVTAIASGSATITVTTQDGAKTATAAITVNSSNVAVTSVSLSPSSVSLAVGATQQLTATVLPSNATNKSVSYASNNTGVATVNATGLVTAISNGTATITVTTADGNKTSTAAITVSTATGNYFTIKNKWTNNYLYDAGANVGYGTTVANNNYKWEKVAVDATYFILKNVGTGDIMHIENLNGAVQCTAGSSDWWSAQWSNENVDGTWVRIKNRWQTGSMIHIENLNGSAQYAGAQNNWESAQWQFQSVSTSKKADLNVEEVTAGDNIAISIYPNPATHNEFNIVLPELKSGDAATITVTDMNGRKVLVKKLNVSSKINHDLASGIYVVTVNAGTYNVSKKLIVK</sequence>
<dbReference type="OrthoDB" id="197688at2"/>
<feature type="domain" description="BIG2" evidence="3">
    <location>
        <begin position="674"/>
        <end position="751"/>
    </location>
</feature>
<evidence type="ECO:0000259" key="3">
    <source>
        <dbReference type="SMART" id="SM00635"/>
    </source>
</evidence>
<dbReference type="InterPro" id="IPR003343">
    <property type="entry name" value="Big_2"/>
</dbReference>
<dbReference type="InterPro" id="IPR006626">
    <property type="entry name" value="PbH1"/>
</dbReference>
<evidence type="ECO:0000256" key="1">
    <source>
        <dbReference type="ARBA" id="ARBA00022729"/>
    </source>
</evidence>
<dbReference type="SUPFAM" id="SSF50370">
    <property type="entry name" value="Ricin B-like lectins"/>
    <property type="match status" value="1"/>
</dbReference>
<evidence type="ECO:0000313" key="5">
    <source>
        <dbReference type="Proteomes" id="UP000184028"/>
    </source>
</evidence>
<keyword evidence="2" id="KW-0472">Membrane</keyword>
<dbReference type="EMBL" id="FRBT01000001">
    <property type="protein sequence ID" value="SHL32559.1"/>
    <property type="molecule type" value="Genomic_DNA"/>
</dbReference>
<dbReference type="SMART" id="SM00710">
    <property type="entry name" value="PbH1"/>
    <property type="match status" value="6"/>
</dbReference>
<keyword evidence="2" id="KW-0812">Transmembrane</keyword>
<proteinExistence type="predicted"/>
<dbReference type="Gene3D" id="2.160.20.10">
    <property type="entry name" value="Single-stranded right-handed beta-helix, Pectin lyase-like"/>
    <property type="match status" value="1"/>
</dbReference>